<dbReference type="AlphaFoldDB" id="A0A376B5C5"/>
<dbReference type="VEuPathDB" id="FungiDB:SCODWIG_01658"/>
<dbReference type="GO" id="GO:0000398">
    <property type="term" value="P:mRNA splicing, via spliceosome"/>
    <property type="evidence" value="ECO:0007669"/>
    <property type="project" value="TreeGrafter"/>
</dbReference>
<evidence type="ECO:0000259" key="2">
    <source>
        <dbReference type="Pfam" id="PF04677"/>
    </source>
</evidence>
<reference evidence="4" key="1">
    <citation type="submission" date="2018-06" db="EMBL/GenBank/DDBJ databases">
        <authorList>
            <person name="Guldener U."/>
        </authorList>
    </citation>
    <scope>NUCLEOTIDE SEQUENCE [LARGE SCALE GENOMIC DNA]</scope>
    <source>
        <strain evidence="4">UTAD17</strain>
    </source>
</reference>
<keyword evidence="4" id="KW-1185">Reference proteome</keyword>
<feature type="domain" description="Cwf19-like protein C-terminal" evidence="1">
    <location>
        <begin position="399"/>
        <end position="495"/>
    </location>
</feature>
<dbReference type="PANTHER" id="PTHR12072:SF4">
    <property type="entry name" value="CWF19-LIKE PROTEIN 1"/>
    <property type="match status" value="1"/>
</dbReference>
<dbReference type="GO" id="GO:0071014">
    <property type="term" value="C:post-mRNA release spliceosomal complex"/>
    <property type="evidence" value="ECO:0007669"/>
    <property type="project" value="TreeGrafter"/>
</dbReference>
<feature type="domain" description="Cwf19-like C-terminal" evidence="2">
    <location>
        <begin position="247"/>
        <end position="376"/>
    </location>
</feature>
<name>A0A376B5C5_9ASCO</name>
<proteinExistence type="predicted"/>
<protein>
    <submittedName>
        <fullName evidence="3">Related to CWF19-like protein DRN1</fullName>
    </submittedName>
</protein>
<dbReference type="InterPro" id="IPR006768">
    <property type="entry name" value="Cwf19-like_C_dom-1"/>
</dbReference>
<dbReference type="Pfam" id="PF04676">
    <property type="entry name" value="CwfJ_C_2"/>
    <property type="match status" value="1"/>
</dbReference>
<dbReference type="InterPro" id="IPR006767">
    <property type="entry name" value="Cwf19-like_C_dom-2"/>
</dbReference>
<accession>A0A376B5C5</accession>
<sequence length="498" mass="58003">MTEQSSSLLKVLFFNATIDSIKDAINKINQLNSKAGPFTFAFNINLIDNLSSIKETLDSTSVRYILLSKKEKNPGKNRSASLIQLTNPYGIYELESGFRIAYIKFDNDCNKVMKNIIPFFTKFGEFVDVLVTSYNQIETNFNKEQQYIIDSVIKLVKPFYHFTPNNETSDFVEEMPFLWDSVQRPARSLKIPQLHMGKKWAYAFNFDILKSLEVPTTLRSNPYLPKDNRKRKPLCIDGEKNLEKIKKLKTVQPTNCHFCFTNDNIEDHMIVSIGNNAYLTIAKGPLTVPQQGLPFPGHCIITSIEHIPKLNCRIKPSSHVFETSLYKEIIQFEQALCKMFAKFDMSIIVSEINFENAVHYHLQVYPVPNKYLDKFNISLEKHIHSNNEKYTSNAKLNFKKIHSVDDEDYKKLINNPSSNYFQFKVHKSDGEVEIFYSIFDPQHRLDLQFGRRVLAYILNQPKRIKWDSKICFESKEKETKNAQQFQELFREFDFTDAS</sequence>
<dbReference type="OrthoDB" id="444325at2759"/>
<dbReference type="InterPro" id="IPR040194">
    <property type="entry name" value="Cwf19-like"/>
</dbReference>
<organism evidence="3 4">
    <name type="scientific">Saccharomycodes ludwigii</name>
    <dbReference type="NCBI Taxonomy" id="36035"/>
    <lineage>
        <taxon>Eukaryota</taxon>
        <taxon>Fungi</taxon>
        <taxon>Dikarya</taxon>
        <taxon>Ascomycota</taxon>
        <taxon>Saccharomycotina</taxon>
        <taxon>Saccharomycetes</taxon>
        <taxon>Saccharomycodales</taxon>
        <taxon>Saccharomycodaceae</taxon>
        <taxon>Saccharomycodes</taxon>
    </lineage>
</organism>
<dbReference type="EMBL" id="UFAJ01000227">
    <property type="protein sequence ID" value="SSD59897.1"/>
    <property type="molecule type" value="Genomic_DNA"/>
</dbReference>
<dbReference type="Pfam" id="PF04677">
    <property type="entry name" value="CwfJ_C_1"/>
    <property type="match status" value="1"/>
</dbReference>
<evidence type="ECO:0000313" key="4">
    <source>
        <dbReference type="Proteomes" id="UP000262825"/>
    </source>
</evidence>
<dbReference type="GO" id="GO:0061632">
    <property type="term" value="F:RNA lariat debranching enzyme activator activity"/>
    <property type="evidence" value="ECO:0007669"/>
    <property type="project" value="TreeGrafter"/>
</dbReference>
<evidence type="ECO:0000313" key="3">
    <source>
        <dbReference type="EMBL" id="SSD59897.1"/>
    </source>
</evidence>
<gene>
    <name evidence="3" type="ORF">SCODWIG_01658</name>
</gene>
<dbReference type="PANTHER" id="PTHR12072">
    <property type="entry name" value="CWF19, CELL CYCLE CONTROL PROTEIN"/>
    <property type="match status" value="1"/>
</dbReference>
<dbReference type="Proteomes" id="UP000262825">
    <property type="component" value="Unassembled WGS sequence"/>
</dbReference>
<evidence type="ECO:0000259" key="1">
    <source>
        <dbReference type="Pfam" id="PF04676"/>
    </source>
</evidence>